<gene>
    <name evidence="1" type="ORF">PPTG_19201</name>
</gene>
<accession>W2PDF9</accession>
<dbReference type="GeneID" id="20187997"/>
<organism evidence="1 2">
    <name type="scientific">Phytophthora nicotianae (strain INRA-310)</name>
    <name type="common">Phytophthora parasitica</name>
    <dbReference type="NCBI Taxonomy" id="761204"/>
    <lineage>
        <taxon>Eukaryota</taxon>
        <taxon>Sar</taxon>
        <taxon>Stramenopiles</taxon>
        <taxon>Oomycota</taxon>
        <taxon>Peronosporomycetes</taxon>
        <taxon>Peronosporales</taxon>
        <taxon>Peronosporaceae</taxon>
        <taxon>Phytophthora</taxon>
    </lineage>
</organism>
<dbReference type="EMBL" id="KI669667">
    <property type="protein sequence ID" value="ETM98866.1"/>
    <property type="molecule type" value="Genomic_DNA"/>
</dbReference>
<evidence type="ECO:0000313" key="2">
    <source>
        <dbReference type="Proteomes" id="UP000018817"/>
    </source>
</evidence>
<evidence type="ECO:0000313" key="1">
    <source>
        <dbReference type="EMBL" id="ETM98866.1"/>
    </source>
</evidence>
<reference evidence="2" key="1">
    <citation type="submission" date="2011-12" db="EMBL/GenBank/DDBJ databases">
        <authorList>
            <consortium name="The Broad Institute Genome Sequencing Platform"/>
            <person name="Russ C."/>
            <person name="Tyler B."/>
            <person name="Panabieres F."/>
            <person name="Shan W."/>
            <person name="Tripathy S."/>
            <person name="Grunwald N."/>
            <person name="Machado M."/>
            <person name="Young S.K."/>
            <person name="Zeng Q."/>
            <person name="Gargeya S."/>
            <person name="Fitzgerald M."/>
            <person name="Haas B."/>
            <person name="Abouelleil A."/>
            <person name="Alvarado L."/>
            <person name="Arachchi H.M."/>
            <person name="Berlin A."/>
            <person name="Chapman S.B."/>
            <person name="Gearin G."/>
            <person name="Goldberg J."/>
            <person name="Griggs A."/>
            <person name="Gujja S."/>
            <person name="Hansen M."/>
            <person name="Heiman D."/>
            <person name="Howarth C."/>
            <person name="Larimer J."/>
            <person name="Lui A."/>
            <person name="MacDonald P.J.P."/>
            <person name="McCowen C."/>
            <person name="Montmayeur A."/>
            <person name="Murphy C."/>
            <person name="Neiman D."/>
            <person name="Pearson M."/>
            <person name="Priest M."/>
            <person name="Roberts A."/>
            <person name="Saif S."/>
            <person name="Shea T."/>
            <person name="Sisk P."/>
            <person name="Stolte C."/>
            <person name="Sykes S."/>
            <person name="Wortman J."/>
            <person name="Nusbaum C."/>
            <person name="Birren B."/>
        </authorList>
    </citation>
    <scope>NUCLEOTIDE SEQUENCE [LARGE SCALE GENOMIC DNA]</scope>
    <source>
        <strain evidence="2">INRA-310</strain>
    </source>
</reference>
<reference evidence="1 2" key="2">
    <citation type="submission" date="2013-11" db="EMBL/GenBank/DDBJ databases">
        <title>The Genome Sequence of Phytophthora parasitica INRA-310.</title>
        <authorList>
            <consortium name="The Broad Institute Genomics Platform"/>
            <person name="Russ C."/>
            <person name="Tyler B."/>
            <person name="Panabieres F."/>
            <person name="Shan W."/>
            <person name="Tripathy S."/>
            <person name="Grunwald N."/>
            <person name="Machado M."/>
            <person name="Johnson C.S."/>
            <person name="Arredondo F."/>
            <person name="Hong C."/>
            <person name="Coffey M."/>
            <person name="Young S.K."/>
            <person name="Zeng Q."/>
            <person name="Gargeya S."/>
            <person name="Fitzgerald M."/>
            <person name="Abouelleil A."/>
            <person name="Alvarado L."/>
            <person name="Chapman S.B."/>
            <person name="Gainer-Dewar J."/>
            <person name="Goldberg J."/>
            <person name="Griggs A."/>
            <person name="Gujja S."/>
            <person name="Hansen M."/>
            <person name="Howarth C."/>
            <person name="Imamovic A."/>
            <person name="Ireland A."/>
            <person name="Larimer J."/>
            <person name="McCowan C."/>
            <person name="Murphy C."/>
            <person name="Pearson M."/>
            <person name="Poon T.W."/>
            <person name="Priest M."/>
            <person name="Roberts A."/>
            <person name="Saif S."/>
            <person name="Shea T."/>
            <person name="Sykes S."/>
            <person name="Wortman J."/>
            <person name="Nusbaum C."/>
            <person name="Birren B."/>
        </authorList>
    </citation>
    <scope>NUCLEOTIDE SEQUENCE [LARGE SCALE GENOMIC DNA]</scope>
    <source>
        <strain evidence="1 2">INRA-310</strain>
    </source>
</reference>
<dbReference type="VEuPathDB" id="FungiDB:PPTG_19201"/>
<dbReference type="Proteomes" id="UP000018817">
    <property type="component" value="Unassembled WGS sequence"/>
</dbReference>
<dbReference type="AlphaFoldDB" id="W2PDF9"/>
<protein>
    <submittedName>
        <fullName evidence="1">Uncharacterized protein</fullName>
    </submittedName>
</protein>
<sequence>MARPIAVEKEKHEKKLVLPLSPSSTTPVDDNDLLHVDELQLAVRGHGACAVPQLTTRCGFFFQSCCPGRLAYKSTPQSLTLSWTPSADKRARTNCDGRRKGRLLAVGKRRGKLVMANMLLGGAEKRT</sequence>
<dbReference type="RefSeq" id="XP_008915820.1">
    <property type="nucleotide sequence ID" value="XM_008917572.1"/>
</dbReference>
<proteinExistence type="predicted"/>
<name>W2PDF9_PHYN3</name>